<dbReference type="EMBL" id="CP009048">
    <property type="protein sequence ID" value="AIL61190.1"/>
    <property type="molecule type" value="Genomic_DNA"/>
</dbReference>
<organism evidence="1 2">
    <name type="scientific">Pseudomonas alkylphenolica</name>
    <dbReference type="NCBI Taxonomy" id="237609"/>
    <lineage>
        <taxon>Bacteria</taxon>
        <taxon>Pseudomonadati</taxon>
        <taxon>Pseudomonadota</taxon>
        <taxon>Gammaproteobacteria</taxon>
        <taxon>Pseudomonadales</taxon>
        <taxon>Pseudomonadaceae</taxon>
        <taxon>Pseudomonas</taxon>
    </lineage>
</organism>
<sequence length="72" mass="7746">MAGDIQISECHDAGLGRSTISAWIFSSGPGADVIPRLLDVKITGMAQVGMNLTGIEEVDGAYYAQSWWCRVE</sequence>
<dbReference type="Proteomes" id="UP000028931">
    <property type="component" value="Chromosome"/>
</dbReference>
<accession>A0A077F9Q1</accession>
<evidence type="ECO:0000313" key="1">
    <source>
        <dbReference type="EMBL" id="AIL61190.1"/>
    </source>
</evidence>
<protein>
    <submittedName>
        <fullName evidence="1">Uncharacterized protein</fullName>
    </submittedName>
</protein>
<dbReference type="KEGG" id="palk:PSAKL28_19690"/>
<gene>
    <name evidence="1" type="ORF">PSAKL28_19690</name>
</gene>
<name>A0A077F9Q1_9PSED</name>
<reference evidence="1 2" key="1">
    <citation type="submission" date="2014-07" db="EMBL/GenBank/DDBJ databases">
        <authorList>
            <person name="Lee K."/>
            <person name="Lim J.Y."/>
            <person name="Hwang I."/>
        </authorList>
    </citation>
    <scope>NUCLEOTIDE SEQUENCE [LARGE SCALE GENOMIC DNA]</scope>
    <source>
        <strain evidence="1 2">KL28</strain>
    </source>
</reference>
<evidence type="ECO:0000313" key="2">
    <source>
        <dbReference type="Proteomes" id="UP000028931"/>
    </source>
</evidence>
<dbReference type="AlphaFoldDB" id="A0A077F9Q1"/>
<dbReference type="HOGENOM" id="CLU_182271_0_0_6"/>
<proteinExistence type="predicted"/>